<reference evidence="1" key="1">
    <citation type="submission" date="2019-03" db="EMBL/GenBank/DDBJ databases">
        <title>Single cell metagenomics reveals metabolic interactions within the superorganism composed of flagellate Streblomastix strix and complex community of Bacteroidetes bacteria on its surface.</title>
        <authorList>
            <person name="Treitli S.C."/>
            <person name="Kolisko M."/>
            <person name="Husnik F."/>
            <person name="Keeling P."/>
            <person name="Hampl V."/>
        </authorList>
    </citation>
    <scope>NUCLEOTIDE SEQUENCE</scope>
    <source>
        <strain evidence="1">STM</strain>
    </source>
</reference>
<evidence type="ECO:0000313" key="1">
    <source>
        <dbReference type="EMBL" id="KAA6338937.1"/>
    </source>
</evidence>
<organism evidence="1">
    <name type="scientific">termite gut metagenome</name>
    <dbReference type="NCBI Taxonomy" id="433724"/>
    <lineage>
        <taxon>unclassified sequences</taxon>
        <taxon>metagenomes</taxon>
        <taxon>organismal metagenomes</taxon>
    </lineage>
</organism>
<proteinExistence type="predicted"/>
<gene>
    <name evidence="1" type="ORF">EZS27_013094</name>
</gene>
<comment type="caution">
    <text evidence="1">The sequence shown here is derived from an EMBL/GenBank/DDBJ whole genome shotgun (WGS) entry which is preliminary data.</text>
</comment>
<name>A0A5J4RY74_9ZZZZ</name>
<accession>A0A5J4RY74</accession>
<protein>
    <submittedName>
        <fullName evidence="1">Uncharacterized protein</fullName>
    </submittedName>
</protein>
<dbReference type="EMBL" id="SNRY01000576">
    <property type="protein sequence ID" value="KAA6338937.1"/>
    <property type="molecule type" value="Genomic_DNA"/>
</dbReference>
<dbReference type="AlphaFoldDB" id="A0A5J4RY74"/>
<sequence length="73" mass="8631">MNRNKATHENSPVPTAAIPVPTAATYLQSLDFRKLLLYFCVALLLMRNLKQKHYVYRRRTFRLMYGKTLQETK</sequence>